<feature type="transmembrane region" description="Helical" evidence="6">
    <location>
        <begin position="243"/>
        <end position="269"/>
    </location>
</feature>
<dbReference type="Proteomes" id="UP000662939">
    <property type="component" value="Chromosome"/>
</dbReference>
<dbReference type="AlphaFoldDB" id="A0A895XPK4"/>
<evidence type="ECO:0000259" key="7">
    <source>
        <dbReference type="Pfam" id="PF02687"/>
    </source>
</evidence>
<evidence type="ECO:0000313" key="8">
    <source>
        <dbReference type="EMBL" id="QSB04456.1"/>
    </source>
</evidence>
<accession>A0A895XPK4</accession>
<evidence type="ECO:0000256" key="6">
    <source>
        <dbReference type="SAM" id="Phobius"/>
    </source>
</evidence>
<keyword evidence="4 6" id="KW-1133">Transmembrane helix</keyword>
<feature type="domain" description="ABC3 transporter permease C-terminal" evidence="7">
    <location>
        <begin position="203"/>
        <end position="317"/>
    </location>
</feature>
<keyword evidence="5 6" id="KW-0472">Membrane</keyword>
<sequence>MRTLLPLAHRILRCGGKTTLLSSGLTFMATVTVTVLLLFTVAANVAFNDRSERTEWRAPEEVSQSEATVIVASHRDFFDQLPVSRIDIAPLENASTDDIPPGLDSVVRPGQVYVSPALAALMAENPESELADRYPGEIVGQIGREGLVHPDELVVVVGHSPDDPAMSMPRIGPDTYGPAFAASFDTGTPAGGYGLYQILMAVATVLMVVPLLIFGAATARLSVERRDQRLATMRLVGATPAQIVGLTVIENVLVAIAGALAGAAMWLAIIPAIARIPIDGGHWFAADLWPGLALFSATVALIPVLVGVAAIAGLRRIVISPLGVARRTSQPRLTVARVAVLAVAVAGFLTVAAMRPGSEMLFGALILGFMAAVLLGFNVAGPWIVQLIGRLFGKFARTPERLLAARRLVADPRSAWRTVAGVALTGFSAGFIALLPIEGIPEDAYGADRLTAFVPSGQAQELAQRVEAESSHAISVTSDDMSGSYAIVTVDISSGNTEAARTELSQITNGAMIEHINDWAVEGQLMNTSIRTGTIVVLAVSFLTAIVSAAIAGMSSVMARREIYHLMHLSGTPLRVLNRARRQETLLPLLIMGLGSIGIGMTLASPFSTAFGTDPIGVAILAITVTVGFAGVILASAASRPLLRSVVTSATIRE</sequence>
<comment type="subcellular location">
    <subcellularLocation>
        <location evidence="1">Cell membrane</location>
        <topology evidence="1">Multi-pass membrane protein</topology>
    </subcellularLocation>
</comment>
<keyword evidence="9" id="KW-1185">Reference proteome</keyword>
<evidence type="ECO:0000256" key="2">
    <source>
        <dbReference type="ARBA" id="ARBA00022475"/>
    </source>
</evidence>
<evidence type="ECO:0000256" key="5">
    <source>
        <dbReference type="ARBA" id="ARBA00023136"/>
    </source>
</evidence>
<dbReference type="RefSeq" id="WP_213170454.1">
    <property type="nucleotide sequence ID" value="NZ_CP070496.1"/>
</dbReference>
<dbReference type="EMBL" id="CP070496">
    <property type="protein sequence ID" value="QSB04456.1"/>
    <property type="molecule type" value="Genomic_DNA"/>
</dbReference>
<organism evidence="8 9">
    <name type="scientific">Natronoglycomyces albus</name>
    <dbReference type="NCBI Taxonomy" id="2811108"/>
    <lineage>
        <taxon>Bacteria</taxon>
        <taxon>Bacillati</taxon>
        <taxon>Actinomycetota</taxon>
        <taxon>Actinomycetes</taxon>
        <taxon>Glycomycetales</taxon>
        <taxon>Glycomycetaceae</taxon>
        <taxon>Natronoglycomyces</taxon>
    </lineage>
</organism>
<keyword evidence="3 6" id="KW-0812">Transmembrane</keyword>
<dbReference type="InterPro" id="IPR003838">
    <property type="entry name" value="ABC3_permease_C"/>
</dbReference>
<feature type="transmembrane region" description="Helical" evidence="6">
    <location>
        <begin position="616"/>
        <end position="635"/>
    </location>
</feature>
<evidence type="ECO:0000256" key="4">
    <source>
        <dbReference type="ARBA" id="ARBA00022989"/>
    </source>
</evidence>
<feature type="transmembrane region" description="Helical" evidence="6">
    <location>
        <begin position="335"/>
        <end position="354"/>
    </location>
</feature>
<feature type="transmembrane region" description="Helical" evidence="6">
    <location>
        <begin position="20"/>
        <end position="47"/>
    </location>
</feature>
<reference evidence="8" key="1">
    <citation type="submission" date="2021-02" db="EMBL/GenBank/DDBJ databases">
        <title>Natronoglycomyces albus gen. nov., sp. nov, a haloalkaliphilic actinobacterium from a soda solonchak soil.</title>
        <authorList>
            <person name="Sorokin D.Y."/>
            <person name="Khijniak T.V."/>
            <person name="Zakharycheva A.P."/>
            <person name="Boueva O.V."/>
            <person name="Ariskina E.V."/>
            <person name="Hahnke R.L."/>
            <person name="Bunk B."/>
            <person name="Sproer C."/>
            <person name="Schumann P."/>
            <person name="Evtushenko L.I."/>
            <person name="Kublanov I.V."/>
        </authorList>
    </citation>
    <scope>NUCLEOTIDE SEQUENCE</scope>
    <source>
        <strain evidence="8">DSM 106290</strain>
    </source>
</reference>
<proteinExistence type="predicted"/>
<protein>
    <recommendedName>
        <fullName evidence="7">ABC3 transporter permease C-terminal domain-containing protein</fullName>
    </recommendedName>
</protein>
<feature type="transmembrane region" description="Helical" evidence="6">
    <location>
        <begin position="289"/>
        <end position="314"/>
    </location>
</feature>
<evidence type="ECO:0000256" key="1">
    <source>
        <dbReference type="ARBA" id="ARBA00004651"/>
    </source>
</evidence>
<dbReference type="GO" id="GO:0005886">
    <property type="term" value="C:plasma membrane"/>
    <property type="evidence" value="ECO:0007669"/>
    <property type="project" value="UniProtKB-SubCell"/>
</dbReference>
<name>A0A895XPK4_9ACTN</name>
<feature type="transmembrane region" description="Helical" evidence="6">
    <location>
        <begin position="360"/>
        <end position="393"/>
    </location>
</feature>
<evidence type="ECO:0000313" key="9">
    <source>
        <dbReference type="Proteomes" id="UP000662939"/>
    </source>
</evidence>
<feature type="transmembrane region" description="Helical" evidence="6">
    <location>
        <begin position="198"/>
        <end position="223"/>
    </location>
</feature>
<feature type="transmembrane region" description="Helical" evidence="6">
    <location>
        <begin position="585"/>
        <end position="604"/>
    </location>
</feature>
<keyword evidence="2" id="KW-1003">Cell membrane</keyword>
<dbReference type="Pfam" id="PF02687">
    <property type="entry name" value="FtsX"/>
    <property type="match status" value="1"/>
</dbReference>
<feature type="transmembrane region" description="Helical" evidence="6">
    <location>
        <begin position="535"/>
        <end position="559"/>
    </location>
</feature>
<evidence type="ECO:0000256" key="3">
    <source>
        <dbReference type="ARBA" id="ARBA00022692"/>
    </source>
</evidence>
<dbReference type="KEGG" id="nav:JQS30_11760"/>
<feature type="transmembrane region" description="Helical" evidence="6">
    <location>
        <begin position="414"/>
        <end position="437"/>
    </location>
</feature>
<gene>
    <name evidence="8" type="ORF">JQS30_11760</name>
</gene>